<dbReference type="Pfam" id="PF01145">
    <property type="entry name" value="Band_7"/>
    <property type="match status" value="1"/>
</dbReference>
<dbReference type="PANTHER" id="PTHR10264:SF19">
    <property type="entry name" value="AT06885P-RELATED"/>
    <property type="match status" value="1"/>
</dbReference>
<dbReference type="GO" id="GO:0005886">
    <property type="term" value="C:plasma membrane"/>
    <property type="evidence" value="ECO:0007669"/>
    <property type="project" value="InterPro"/>
</dbReference>
<keyword evidence="3" id="KW-0472">Membrane</keyword>
<dbReference type="PANTHER" id="PTHR10264">
    <property type="entry name" value="BAND 7 PROTEIN-RELATED"/>
    <property type="match status" value="1"/>
</dbReference>
<dbReference type="SMART" id="SM00244">
    <property type="entry name" value="PHB"/>
    <property type="match status" value="1"/>
</dbReference>
<accession>A0A7Y2EHA0</accession>
<gene>
    <name evidence="5" type="ORF">HKN21_16980</name>
</gene>
<dbReference type="InterPro" id="IPR018080">
    <property type="entry name" value="Band_7/stomatin-like_CS"/>
</dbReference>
<dbReference type="AlphaFoldDB" id="A0A7Y2EHA0"/>
<dbReference type="InterPro" id="IPR043202">
    <property type="entry name" value="Band-7_stomatin-like"/>
</dbReference>
<proteinExistence type="inferred from homology"/>
<reference evidence="5 6" key="1">
    <citation type="submission" date="2020-03" db="EMBL/GenBank/DDBJ databases">
        <title>Metabolic flexibility allows generalist bacteria to become dominant in a frequently disturbed ecosystem.</title>
        <authorList>
            <person name="Chen Y.-J."/>
            <person name="Leung P.M."/>
            <person name="Bay S.K."/>
            <person name="Hugenholtz P."/>
            <person name="Kessler A.J."/>
            <person name="Shelley G."/>
            <person name="Waite D.W."/>
            <person name="Cook P.L."/>
            <person name="Greening C."/>
        </authorList>
    </citation>
    <scope>NUCLEOTIDE SEQUENCE [LARGE SCALE GENOMIC DNA]</scope>
    <source>
        <strain evidence="5">SS_bin_28</strain>
    </source>
</reference>
<sequence length="251" mass="27910">MQIILGVLGVFLFMVITSSVRVLREYERGVVFRLGRFIGVKGPGLFFLIPFIDKMVKVSLRVVAMDVPPQDVITKDNVSIKVNAVLYFRVVNPEGAIVSVEDFLFATSQIAQTTLRSTVGEHELDQLLSDRESINQQLATIIDTRTDPWGVKVSAVEVKDVDLPVEMRRALARQAESERERRAKIIHAEGELQASEKLAAAAAIIGKEPTAIQLRYLSTLSEISSEQTRTLIFPLPMDLIGAFADRSKKES</sequence>
<dbReference type="EMBL" id="JABDJR010000681">
    <property type="protein sequence ID" value="NNF08458.1"/>
    <property type="molecule type" value="Genomic_DNA"/>
</dbReference>
<protein>
    <submittedName>
        <fullName evidence="5">Slipin family protein</fullName>
    </submittedName>
</protein>
<dbReference type="PRINTS" id="PR00721">
    <property type="entry name" value="STOMATIN"/>
</dbReference>
<dbReference type="InterPro" id="IPR001107">
    <property type="entry name" value="Band_7"/>
</dbReference>
<evidence type="ECO:0000259" key="4">
    <source>
        <dbReference type="SMART" id="SM00244"/>
    </source>
</evidence>
<comment type="caution">
    <text evidence="5">The sequence shown here is derived from an EMBL/GenBank/DDBJ whole genome shotgun (WGS) entry which is preliminary data.</text>
</comment>
<feature type="domain" description="Band 7" evidence="4">
    <location>
        <begin position="18"/>
        <end position="175"/>
    </location>
</feature>
<evidence type="ECO:0000313" key="6">
    <source>
        <dbReference type="Proteomes" id="UP000547674"/>
    </source>
</evidence>
<dbReference type="Proteomes" id="UP000547674">
    <property type="component" value="Unassembled WGS sequence"/>
</dbReference>
<dbReference type="InterPro" id="IPR036013">
    <property type="entry name" value="Band_7/SPFH_dom_sf"/>
</dbReference>
<evidence type="ECO:0000256" key="1">
    <source>
        <dbReference type="ARBA" id="ARBA00004370"/>
    </source>
</evidence>
<evidence type="ECO:0000256" key="3">
    <source>
        <dbReference type="ARBA" id="ARBA00023136"/>
    </source>
</evidence>
<evidence type="ECO:0000256" key="2">
    <source>
        <dbReference type="ARBA" id="ARBA00008164"/>
    </source>
</evidence>
<name>A0A7Y2EHA0_UNCEI</name>
<dbReference type="GO" id="GO:0098552">
    <property type="term" value="C:side of membrane"/>
    <property type="evidence" value="ECO:0007669"/>
    <property type="project" value="UniProtKB-ARBA"/>
</dbReference>
<dbReference type="SUPFAM" id="SSF117892">
    <property type="entry name" value="Band 7/SPFH domain"/>
    <property type="match status" value="1"/>
</dbReference>
<dbReference type="FunFam" id="3.30.479.30:FF:000004">
    <property type="entry name" value="Putative membrane protease family, stomatin"/>
    <property type="match status" value="1"/>
</dbReference>
<dbReference type="InterPro" id="IPR001972">
    <property type="entry name" value="Stomatin_HflK_fam"/>
</dbReference>
<dbReference type="PROSITE" id="PS01270">
    <property type="entry name" value="BAND_7"/>
    <property type="match status" value="1"/>
</dbReference>
<dbReference type="Gene3D" id="6.10.250.2090">
    <property type="match status" value="1"/>
</dbReference>
<dbReference type="CDD" id="cd08826">
    <property type="entry name" value="SPFH_eoslipins_u1"/>
    <property type="match status" value="1"/>
</dbReference>
<dbReference type="Gene3D" id="3.30.479.30">
    <property type="entry name" value="Band 7 domain"/>
    <property type="match status" value="1"/>
</dbReference>
<comment type="subcellular location">
    <subcellularLocation>
        <location evidence="1">Membrane</location>
    </subcellularLocation>
</comment>
<organism evidence="5 6">
    <name type="scientific">Eiseniibacteriota bacterium</name>
    <dbReference type="NCBI Taxonomy" id="2212470"/>
    <lineage>
        <taxon>Bacteria</taxon>
        <taxon>Candidatus Eiseniibacteriota</taxon>
    </lineage>
</organism>
<comment type="similarity">
    <text evidence="2">Belongs to the band 7/mec-2 family.</text>
</comment>
<evidence type="ECO:0000313" key="5">
    <source>
        <dbReference type="EMBL" id="NNF08458.1"/>
    </source>
</evidence>